<dbReference type="Proteomes" id="UP000054621">
    <property type="component" value="Unassembled WGS sequence"/>
</dbReference>
<proteinExistence type="predicted"/>
<sequence>MYTNKKQSATLIASQVTIIYEIDIELIQKHSVITPEIIGQFHECMAKIMASRIIAQNKRMKVFDKF</sequence>
<comment type="caution">
    <text evidence="1">The sequence shown here is derived from an EMBL/GenBank/DDBJ whole genome shotgun (WGS) entry which is preliminary data.</text>
</comment>
<dbReference type="AlphaFoldDB" id="A0A0W0YBQ0"/>
<dbReference type="PATRIC" id="fig|28087.4.peg.3428"/>
<dbReference type="EMBL" id="LNYV01000037">
    <property type="protein sequence ID" value="KTD54369.1"/>
    <property type="molecule type" value="Genomic_DNA"/>
</dbReference>
<name>A0A0W0YBQ0_9GAMM</name>
<dbReference type="eggNOG" id="COG0664">
    <property type="taxonomic scope" value="Bacteria"/>
</dbReference>
<accession>A0A0W0YBQ0</accession>
<reference evidence="1 2" key="1">
    <citation type="submission" date="2015-11" db="EMBL/GenBank/DDBJ databases">
        <title>Genomic analysis of 38 Legionella species identifies large and diverse effector repertoires.</title>
        <authorList>
            <person name="Burstein D."/>
            <person name="Amaro F."/>
            <person name="Zusman T."/>
            <person name="Lifshitz Z."/>
            <person name="Cohen O."/>
            <person name="Gilbert J.A."/>
            <person name="Pupko T."/>
            <person name="Shuman H.A."/>
            <person name="Segal G."/>
        </authorList>
    </citation>
    <scope>NUCLEOTIDE SEQUENCE [LARGE SCALE GENOMIC DNA]</scope>
    <source>
        <strain evidence="1 2">Mt.St.Helens-4</strain>
    </source>
</reference>
<evidence type="ECO:0000313" key="1">
    <source>
        <dbReference type="EMBL" id="KTD54369.1"/>
    </source>
</evidence>
<organism evidence="1 2">
    <name type="scientific">Legionella sainthelensi</name>
    <dbReference type="NCBI Taxonomy" id="28087"/>
    <lineage>
        <taxon>Bacteria</taxon>
        <taxon>Pseudomonadati</taxon>
        <taxon>Pseudomonadota</taxon>
        <taxon>Gammaproteobacteria</taxon>
        <taxon>Legionellales</taxon>
        <taxon>Legionellaceae</taxon>
        <taxon>Legionella</taxon>
    </lineage>
</organism>
<evidence type="ECO:0000313" key="2">
    <source>
        <dbReference type="Proteomes" id="UP000054621"/>
    </source>
</evidence>
<gene>
    <name evidence="1" type="ORF">Lsai_3191</name>
</gene>
<protein>
    <submittedName>
        <fullName evidence="1">Sulfate transporter</fullName>
    </submittedName>
</protein>